<dbReference type="OrthoDB" id="9808891at2"/>
<feature type="region of interest" description="Disordered" evidence="11">
    <location>
        <begin position="150"/>
        <end position="171"/>
    </location>
</feature>
<dbReference type="InterPro" id="IPR046357">
    <property type="entry name" value="PPIase_dom_sf"/>
</dbReference>
<proteinExistence type="inferred from homology"/>
<dbReference type="STRING" id="404433.BTW07_03825"/>
<dbReference type="Gene3D" id="3.10.50.40">
    <property type="match status" value="1"/>
</dbReference>
<sequence>MSQLAIEPSHVASLHYTLLDERGRPLDDSRARQQPLAYLHGHDNLFPALEAALASRKSGERLSVTLAPADSYGERDEALVSESPRSAFPQDQPLKAGQRFQAQGPDGPRTVTVLAADDAQVTVDANHPLAGETLTYEIEILEVREATRAELAKGHPLPPGTSHAEVEDRKQ</sequence>
<comment type="subcellular location">
    <subcellularLocation>
        <location evidence="2">Cytoplasm</location>
    </subcellularLocation>
</comment>
<keyword evidence="6" id="KW-0143">Chaperone</keyword>
<evidence type="ECO:0000256" key="5">
    <source>
        <dbReference type="ARBA" id="ARBA00023110"/>
    </source>
</evidence>
<feature type="domain" description="PPIase FKBP-type" evidence="12">
    <location>
        <begin position="9"/>
        <end position="94"/>
    </location>
</feature>
<evidence type="ECO:0000256" key="6">
    <source>
        <dbReference type="ARBA" id="ARBA00023186"/>
    </source>
</evidence>
<dbReference type="GO" id="GO:0042026">
    <property type="term" value="P:protein refolding"/>
    <property type="evidence" value="ECO:0007669"/>
    <property type="project" value="UniProtKB-ARBA"/>
</dbReference>
<dbReference type="InterPro" id="IPR048261">
    <property type="entry name" value="SlpA/SlyD-like_ins_sf"/>
</dbReference>
<comment type="function">
    <text evidence="8">Also involved in hydrogenase metallocenter assembly, probably by participating in the nickel insertion step. This function in hydrogenase biosynthesis requires chaperone activity and the presence of the metal-binding domain, but not PPIase activity.</text>
</comment>
<dbReference type="PROSITE" id="PS50059">
    <property type="entry name" value="FKBP_PPIASE"/>
    <property type="match status" value="1"/>
</dbReference>
<evidence type="ECO:0000256" key="10">
    <source>
        <dbReference type="RuleBase" id="RU003915"/>
    </source>
</evidence>
<dbReference type="EMBL" id="MSDO01000003">
    <property type="protein sequence ID" value="OLO05609.1"/>
    <property type="molecule type" value="Genomic_DNA"/>
</dbReference>
<keyword evidence="4" id="KW-0963">Cytoplasm</keyword>
<protein>
    <recommendedName>
        <fullName evidence="10">Peptidyl-prolyl cis-trans isomerase</fullName>
        <ecNumber evidence="10">5.2.1.8</ecNumber>
    </recommendedName>
</protein>
<evidence type="ECO:0000256" key="1">
    <source>
        <dbReference type="ARBA" id="ARBA00000971"/>
    </source>
</evidence>
<dbReference type="SUPFAM" id="SSF54534">
    <property type="entry name" value="FKBP-like"/>
    <property type="match status" value="1"/>
</dbReference>
<dbReference type="PANTHER" id="PTHR47861">
    <property type="entry name" value="FKBP-TYPE PEPTIDYL-PROLYL CIS-TRANS ISOMERASE SLYD"/>
    <property type="match status" value="1"/>
</dbReference>
<evidence type="ECO:0000313" key="14">
    <source>
        <dbReference type="Proteomes" id="UP000186878"/>
    </source>
</evidence>
<feature type="region of interest" description="Disordered" evidence="11">
    <location>
        <begin position="69"/>
        <end position="108"/>
    </location>
</feature>
<dbReference type="Pfam" id="PF00254">
    <property type="entry name" value="FKBP_C"/>
    <property type="match status" value="1"/>
</dbReference>
<evidence type="ECO:0000256" key="2">
    <source>
        <dbReference type="ARBA" id="ARBA00004496"/>
    </source>
</evidence>
<keyword evidence="7 9" id="KW-0413">Isomerase</keyword>
<evidence type="ECO:0000256" key="3">
    <source>
        <dbReference type="ARBA" id="ARBA00006577"/>
    </source>
</evidence>
<evidence type="ECO:0000256" key="11">
    <source>
        <dbReference type="SAM" id="MobiDB-lite"/>
    </source>
</evidence>
<accession>A0A1Q8SW20</accession>
<comment type="caution">
    <text evidence="13">The sequence shown here is derived from an EMBL/GenBank/DDBJ whole genome shotgun (WGS) entry which is preliminary data.</text>
</comment>
<name>A0A1Q8SW20_9GAMM</name>
<evidence type="ECO:0000256" key="8">
    <source>
        <dbReference type="ARBA" id="ARBA00037071"/>
    </source>
</evidence>
<dbReference type="GO" id="GO:0005737">
    <property type="term" value="C:cytoplasm"/>
    <property type="evidence" value="ECO:0007669"/>
    <property type="project" value="UniProtKB-SubCell"/>
</dbReference>
<evidence type="ECO:0000259" key="12">
    <source>
        <dbReference type="PROSITE" id="PS50059"/>
    </source>
</evidence>
<evidence type="ECO:0000256" key="9">
    <source>
        <dbReference type="PROSITE-ProRule" id="PRU00277"/>
    </source>
</evidence>
<dbReference type="GO" id="GO:0003755">
    <property type="term" value="F:peptidyl-prolyl cis-trans isomerase activity"/>
    <property type="evidence" value="ECO:0007669"/>
    <property type="project" value="UniProtKB-UniRule"/>
</dbReference>
<evidence type="ECO:0000313" key="13">
    <source>
        <dbReference type="EMBL" id="OLO05609.1"/>
    </source>
</evidence>
<reference evidence="13 14" key="1">
    <citation type="submission" date="2016-12" db="EMBL/GenBank/DDBJ databases">
        <title>Draft genome sequences of strains Salinicola socius SMB35, Salinicola sp. MH3R3-1 and Chromohalobacter sp. SMB17 from the Verkhnekamsk potash mining region of Russia.</title>
        <authorList>
            <person name="Mavrodi D.V."/>
            <person name="Olsson B.E."/>
            <person name="Korsakova E.S."/>
            <person name="Pyankova A."/>
            <person name="Mavrodi O.V."/>
            <person name="Plotnikova E.G."/>
        </authorList>
    </citation>
    <scope>NUCLEOTIDE SEQUENCE [LARGE SCALE GENOMIC DNA]</scope>
    <source>
        <strain evidence="13 14">SMB35</strain>
    </source>
</reference>
<keyword evidence="5 9" id="KW-0697">Rotamase</keyword>
<dbReference type="Proteomes" id="UP000186878">
    <property type="component" value="Unassembled WGS sequence"/>
</dbReference>
<evidence type="ECO:0000256" key="4">
    <source>
        <dbReference type="ARBA" id="ARBA00022490"/>
    </source>
</evidence>
<comment type="similarity">
    <text evidence="3 10">Belongs to the FKBP-type PPIase family.</text>
</comment>
<keyword evidence="14" id="KW-1185">Reference proteome</keyword>
<dbReference type="RefSeq" id="WP_075568830.1">
    <property type="nucleotide sequence ID" value="NZ_MSDO01000003.1"/>
</dbReference>
<comment type="catalytic activity">
    <reaction evidence="1 9 10">
        <text>[protein]-peptidylproline (omega=180) = [protein]-peptidylproline (omega=0)</text>
        <dbReference type="Rhea" id="RHEA:16237"/>
        <dbReference type="Rhea" id="RHEA-COMP:10747"/>
        <dbReference type="Rhea" id="RHEA-COMP:10748"/>
        <dbReference type="ChEBI" id="CHEBI:83833"/>
        <dbReference type="ChEBI" id="CHEBI:83834"/>
        <dbReference type="EC" id="5.2.1.8"/>
    </reaction>
</comment>
<dbReference type="EC" id="5.2.1.8" evidence="10"/>
<dbReference type="PANTHER" id="PTHR47861:SF3">
    <property type="entry name" value="FKBP-TYPE PEPTIDYL-PROLYL CIS-TRANS ISOMERASE SLYD"/>
    <property type="match status" value="1"/>
</dbReference>
<evidence type="ECO:0000256" key="7">
    <source>
        <dbReference type="ARBA" id="ARBA00023235"/>
    </source>
</evidence>
<organism evidence="13 14">
    <name type="scientific">Salinicola socius</name>
    <dbReference type="NCBI Taxonomy" id="404433"/>
    <lineage>
        <taxon>Bacteria</taxon>
        <taxon>Pseudomonadati</taxon>
        <taxon>Pseudomonadota</taxon>
        <taxon>Gammaproteobacteria</taxon>
        <taxon>Oceanospirillales</taxon>
        <taxon>Halomonadaceae</taxon>
        <taxon>Salinicola</taxon>
    </lineage>
</organism>
<dbReference type="Gene3D" id="2.40.10.330">
    <property type="match status" value="1"/>
</dbReference>
<dbReference type="AlphaFoldDB" id="A0A1Q8SW20"/>
<dbReference type="InterPro" id="IPR001179">
    <property type="entry name" value="PPIase_FKBP_dom"/>
</dbReference>
<gene>
    <name evidence="13" type="ORF">BTW07_03825</name>
</gene>